<evidence type="ECO:0000256" key="5">
    <source>
        <dbReference type="PIRNR" id="PIRNR001427"/>
    </source>
</evidence>
<feature type="domain" description="Nitrile hydratase beta subunit" evidence="6">
    <location>
        <begin position="121"/>
        <end position="222"/>
    </location>
</feature>
<keyword evidence="3 5" id="KW-0456">Lyase</keyword>
<dbReference type="STRING" id="1293045.H663_01495"/>
<dbReference type="InterPro" id="IPR042262">
    <property type="entry name" value="CN_hydtase_beta_C"/>
</dbReference>
<comment type="function">
    <text evidence="1 5">NHase catalyzes the hydration of various nitrile compounds to the corresponding amides.</text>
</comment>
<name>A0A2T7UEF6_9BURK</name>
<dbReference type="Gene3D" id="2.30.30.50">
    <property type="match status" value="1"/>
</dbReference>
<dbReference type="EMBL" id="LFYT02000009">
    <property type="protein sequence ID" value="PVE42998.1"/>
    <property type="molecule type" value="Genomic_DNA"/>
</dbReference>
<evidence type="ECO:0000313" key="9">
    <source>
        <dbReference type="Proteomes" id="UP000037507"/>
    </source>
</evidence>
<evidence type="ECO:0000256" key="4">
    <source>
        <dbReference type="ARBA" id="ARBA00044877"/>
    </source>
</evidence>
<dbReference type="Pfam" id="PF21006">
    <property type="entry name" value="NHase_beta_N"/>
    <property type="match status" value="1"/>
</dbReference>
<dbReference type="EC" id="4.2.1.84" evidence="5"/>
<dbReference type="InterPro" id="IPR049054">
    <property type="entry name" value="CN_hydtase_beta-like_N"/>
</dbReference>
<evidence type="ECO:0000259" key="7">
    <source>
        <dbReference type="Pfam" id="PF21006"/>
    </source>
</evidence>
<dbReference type="SUPFAM" id="SSF50090">
    <property type="entry name" value="Electron transport accessory proteins"/>
    <property type="match status" value="1"/>
</dbReference>
<dbReference type="Proteomes" id="UP000037507">
    <property type="component" value="Unassembled WGS sequence"/>
</dbReference>
<protein>
    <recommendedName>
        <fullName evidence="5">Nitrile hydratase subunit beta</fullName>
        <shortName evidence="5">NHase</shortName>
        <ecNumber evidence="5">4.2.1.84</ecNumber>
    </recommendedName>
</protein>
<keyword evidence="9" id="KW-1185">Reference proteome</keyword>
<dbReference type="GO" id="GO:0018822">
    <property type="term" value="F:nitrile hydratase activity"/>
    <property type="evidence" value="ECO:0007669"/>
    <property type="project" value="UniProtKB-EC"/>
</dbReference>
<proteinExistence type="inferred from homology"/>
<dbReference type="InterPro" id="IPR008990">
    <property type="entry name" value="Elect_transpt_acc-like_dom_sf"/>
</dbReference>
<comment type="catalytic activity">
    <reaction evidence="4 5">
        <text>an aliphatic primary amide = an aliphatic nitrile + H2O</text>
        <dbReference type="Rhea" id="RHEA:12673"/>
        <dbReference type="ChEBI" id="CHEBI:15377"/>
        <dbReference type="ChEBI" id="CHEBI:65285"/>
        <dbReference type="ChEBI" id="CHEBI:80291"/>
        <dbReference type="EC" id="4.2.1.84"/>
    </reaction>
</comment>
<reference evidence="8" key="1">
    <citation type="submission" date="2017-04" db="EMBL/GenBank/DDBJ databases">
        <title>Unexpected and diverse lifestyles within the genus Limnohabitans.</title>
        <authorList>
            <person name="Kasalicky V."/>
            <person name="Mehrshad M."/>
            <person name="Andrei S.-A."/>
            <person name="Salcher M."/>
            <person name="Kratochvilova H."/>
            <person name="Simek K."/>
            <person name="Ghai R."/>
        </authorList>
    </citation>
    <scope>NUCLEOTIDE SEQUENCE [LARGE SCALE GENOMIC DNA]</scope>
    <source>
        <strain evidence="8">II-D5</strain>
    </source>
</reference>
<comment type="similarity">
    <text evidence="2 5">Belongs to the nitrile hydratase subunit beta family.</text>
</comment>
<dbReference type="OrthoDB" id="3478924at2"/>
<dbReference type="AlphaFoldDB" id="A0A2T7UEF6"/>
<sequence length="229" mass="24868">MNGLHDMGGLQGYGPVQIQANEPLFHGEWERRALGVTVAMGASGLWNIDLARSARESLPPLDYVQGPYYAIWTQALQNLLIERGLITAEELAQGQPITQPMAGVRVLKAAEVDAALAKGSPADRPSTQAPRFAVGQRVRALNLNPQGHTRLPRYVRGHVGTVVLHHGSHVLPDQHVNKMLPPFDGTAEHLYTVVFDGTELWGPQAEAGHQVSVDAWESYLEPASEAAPE</sequence>
<dbReference type="NCBIfam" id="TIGR03888">
    <property type="entry name" value="nitrile_beta"/>
    <property type="match status" value="1"/>
</dbReference>
<evidence type="ECO:0000256" key="2">
    <source>
        <dbReference type="ARBA" id="ARBA00009098"/>
    </source>
</evidence>
<comment type="caution">
    <text evidence="8">The sequence shown here is derived from an EMBL/GenBank/DDBJ whole genome shotgun (WGS) entry which is preliminary data.</text>
</comment>
<evidence type="ECO:0000256" key="3">
    <source>
        <dbReference type="ARBA" id="ARBA00023239"/>
    </source>
</evidence>
<dbReference type="Gene3D" id="1.10.472.20">
    <property type="entry name" value="Nitrile hydratase, beta subunit"/>
    <property type="match status" value="1"/>
</dbReference>
<dbReference type="InterPro" id="IPR024690">
    <property type="entry name" value="CN_hydtase_beta_dom_C"/>
</dbReference>
<evidence type="ECO:0000256" key="1">
    <source>
        <dbReference type="ARBA" id="ARBA00004042"/>
    </source>
</evidence>
<dbReference type="PIRSF" id="PIRSF001427">
    <property type="entry name" value="NHase_beta"/>
    <property type="match status" value="1"/>
</dbReference>
<evidence type="ECO:0000259" key="6">
    <source>
        <dbReference type="Pfam" id="PF02211"/>
    </source>
</evidence>
<dbReference type="GO" id="GO:0046914">
    <property type="term" value="F:transition metal ion binding"/>
    <property type="evidence" value="ECO:0007669"/>
    <property type="project" value="InterPro"/>
</dbReference>
<dbReference type="InterPro" id="IPR003168">
    <property type="entry name" value="Nitrile_hydratase_bsu"/>
</dbReference>
<feature type="domain" description="Nitrile hydratase beta subunit-like N-terminal" evidence="7">
    <location>
        <begin position="1"/>
        <end position="99"/>
    </location>
</feature>
<accession>A0A2T7UEF6</accession>
<gene>
    <name evidence="8" type="ORF">H663_009680</name>
</gene>
<dbReference type="RefSeq" id="WP_053169091.1">
    <property type="nucleotide sequence ID" value="NZ_LFYT02000009.1"/>
</dbReference>
<dbReference type="Pfam" id="PF02211">
    <property type="entry name" value="NHase_beta_C"/>
    <property type="match status" value="1"/>
</dbReference>
<organism evidence="8 9">
    <name type="scientific">Limnohabitans planktonicus II-D5</name>
    <dbReference type="NCBI Taxonomy" id="1293045"/>
    <lineage>
        <taxon>Bacteria</taxon>
        <taxon>Pseudomonadati</taxon>
        <taxon>Pseudomonadota</taxon>
        <taxon>Betaproteobacteria</taxon>
        <taxon>Burkholderiales</taxon>
        <taxon>Comamonadaceae</taxon>
        <taxon>Limnohabitans</taxon>
    </lineage>
</organism>
<evidence type="ECO:0000313" key="8">
    <source>
        <dbReference type="EMBL" id="PVE42998.1"/>
    </source>
</evidence>